<feature type="compositionally biased region" description="Polar residues" evidence="3">
    <location>
        <begin position="853"/>
        <end position="867"/>
    </location>
</feature>
<reference evidence="4 5" key="1">
    <citation type="journal article" date="2024" name="Nat. Commun.">
        <title>Phylogenomics reveals the evolutionary origins of lichenization in chlorophyte algae.</title>
        <authorList>
            <person name="Puginier C."/>
            <person name="Libourel C."/>
            <person name="Otte J."/>
            <person name="Skaloud P."/>
            <person name="Haon M."/>
            <person name="Grisel S."/>
            <person name="Petersen M."/>
            <person name="Berrin J.G."/>
            <person name="Delaux P.M."/>
            <person name="Dal Grande F."/>
            <person name="Keller J."/>
        </authorList>
    </citation>
    <scope>NUCLEOTIDE SEQUENCE [LARGE SCALE GENOMIC DNA]</scope>
    <source>
        <strain evidence="4 5">SAG 2145</strain>
    </source>
</reference>
<evidence type="ECO:0000256" key="3">
    <source>
        <dbReference type="SAM" id="MobiDB-lite"/>
    </source>
</evidence>
<evidence type="ECO:0000313" key="4">
    <source>
        <dbReference type="EMBL" id="KAK9836671.1"/>
    </source>
</evidence>
<proteinExistence type="inferred from homology"/>
<dbReference type="EMBL" id="JALJOS010000007">
    <property type="protein sequence ID" value="KAK9836671.1"/>
    <property type="molecule type" value="Genomic_DNA"/>
</dbReference>
<dbReference type="PANTHER" id="PTHR12634">
    <property type="entry name" value="SIT4 YEAST -ASSOCIATING PROTEIN-RELATED"/>
    <property type="match status" value="1"/>
</dbReference>
<feature type="region of interest" description="Disordered" evidence="3">
    <location>
        <begin position="612"/>
        <end position="951"/>
    </location>
</feature>
<feature type="region of interest" description="Disordered" evidence="3">
    <location>
        <begin position="531"/>
        <end position="596"/>
    </location>
</feature>
<feature type="compositionally biased region" description="Polar residues" evidence="3">
    <location>
        <begin position="787"/>
        <end position="797"/>
    </location>
</feature>
<feature type="compositionally biased region" description="Low complexity" evidence="3">
    <location>
        <begin position="726"/>
        <end position="743"/>
    </location>
</feature>
<evidence type="ECO:0000256" key="2">
    <source>
        <dbReference type="ARBA" id="ARBA00023306"/>
    </source>
</evidence>
<accession>A0AAW1RSC0</accession>
<dbReference type="GO" id="GO:0019888">
    <property type="term" value="F:protein phosphatase regulator activity"/>
    <property type="evidence" value="ECO:0007669"/>
    <property type="project" value="TreeGrafter"/>
</dbReference>
<evidence type="ECO:0000313" key="5">
    <source>
        <dbReference type="Proteomes" id="UP001438707"/>
    </source>
</evidence>
<feature type="region of interest" description="Disordered" evidence="3">
    <location>
        <begin position="329"/>
        <end position="354"/>
    </location>
</feature>
<gene>
    <name evidence="4" type="ORF">WJX74_005737</name>
</gene>
<keyword evidence="2" id="KW-0131">Cell cycle</keyword>
<dbReference type="GO" id="GO:0019903">
    <property type="term" value="F:protein phosphatase binding"/>
    <property type="evidence" value="ECO:0007669"/>
    <property type="project" value="InterPro"/>
</dbReference>
<comment type="caution">
    <text evidence="4">The sequence shown here is derived from an EMBL/GenBank/DDBJ whole genome shotgun (WGS) entry which is preliminary data.</text>
</comment>
<protein>
    <submittedName>
        <fullName evidence="4">Uncharacterized protein</fullName>
    </submittedName>
</protein>
<feature type="compositionally biased region" description="Low complexity" evidence="3">
    <location>
        <begin position="334"/>
        <end position="352"/>
    </location>
</feature>
<feature type="region of interest" description="Disordered" evidence="3">
    <location>
        <begin position="273"/>
        <end position="302"/>
    </location>
</feature>
<feature type="compositionally biased region" description="Acidic residues" evidence="3">
    <location>
        <begin position="630"/>
        <end position="647"/>
    </location>
</feature>
<organism evidence="4 5">
    <name type="scientific">Apatococcus lobatus</name>
    <dbReference type="NCBI Taxonomy" id="904363"/>
    <lineage>
        <taxon>Eukaryota</taxon>
        <taxon>Viridiplantae</taxon>
        <taxon>Chlorophyta</taxon>
        <taxon>core chlorophytes</taxon>
        <taxon>Trebouxiophyceae</taxon>
        <taxon>Chlorellales</taxon>
        <taxon>Chlorellaceae</taxon>
        <taxon>Apatococcus</taxon>
    </lineage>
</organism>
<keyword evidence="5" id="KW-1185">Reference proteome</keyword>
<evidence type="ECO:0000256" key="1">
    <source>
        <dbReference type="ARBA" id="ARBA00006180"/>
    </source>
</evidence>
<dbReference type="Proteomes" id="UP001438707">
    <property type="component" value="Unassembled WGS sequence"/>
</dbReference>
<dbReference type="PANTHER" id="PTHR12634:SF8">
    <property type="entry name" value="FIERY MOUNTAIN, ISOFORM D"/>
    <property type="match status" value="1"/>
</dbReference>
<comment type="similarity">
    <text evidence="1">Belongs to the SAPS family.</text>
</comment>
<name>A0AAW1RSC0_9CHLO</name>
<dbReference type="Pfam" id="PF04499">
    <property type="entry name" value="SAPS"/>
    <property type="match status" value="2"/>
</dbReference>
<sequence length="1007" mass="107509">MFWRQTATTQQNRIEQLLDKSNVSLDELLDEDDLIQEAKGLNSRLIDVLRAPKALTQLLDYLIRPQPESAGERERLKFPYAACEVFCCEVEAVTDALLGSEQHMAQLFSLLDSDPPLSCMHAGYFTRVVTSLLKTKAEPLMEYLQKHVEVFPALAHHIDTTSIAEVLVRLMGADITTSSTICAPHFSWLPETGLMDALLGTLSSHRPCDAQKNAAGVLASLARTPTSPLASTLASPGFAERVFEQAFASSREALVSVRALDVCIAMLEPRTRFSPVQTGPGQEGLEHADSGESQPESPDEVQAEALDAELKARGVAGVVRHMTNLASLLRSPDPSTSEQSSPGSPSTPSATSYFLEPGAESLHTVQLTPYGALTPPLGFPRLKAVELITALLQLGDSQADGPVMEHSLIRTCLDLVHAFPFNNLLHHQVMLLVRYVLDTGSDQLIDHLFQDCHLLDWLLDCPHTVTPTPSPFDAKAATRQPLRAGYLGHMIIIANHLQHHQAQREVVQRQLGEDGRWETWAATSLAEQNTLQSTTGWNCGRPSRTELPSADSEDGSGLPELEIQEMEQDGDLPRDTVALGEASGDSAADDPSEDMMAAAREAQRSIMEASATGKSFASMGAGPRSWSADNDSDTDSSDADSSDDDDFSSLIGTQHGSMAAGRAIDDDVSVKTGEPEGANEDDPFGGAIREFDPFSQMDSRHHPSLLDMPLRQAAAVRASSSPQTGPAPSFSPKSPSKDSPAGSTPATTQSILGILHPSLVSGHEAPTQDDFDAFADMPERESPPASLDTSPRPSQGEASPGASPRVPTDAGAMDVGTLAEVATKHREPALDAFDCHFYGRRPGSPGPEDSPAPTESTSADEVTTSLPSPGEAIMPDNPRDAVDSTTKTSPAAGQAEKGTSTTTGDKISKPANQSERGTAGHTDAAKPSTADEGPSGWQWDDRSLEGTALSSTRDILSTAEVEQAKAATTTVSQSDDAASSTSIAYGRADYWKLPMQPLRDDELQLGG</sequence>
<dbReference type="AlphaFoldDB" id="A0AAW1RSC0"/>
<dbReference type="InterPro" id="IPR007587">
    <property type="entry name" value="SAPS"/>
</dbReference>
<feature type="compositionally biased region" description="Polar residues" evidence="3">
    <location>
        <begin position="883"/>
        <end position="916"/>
    </location>
</feature>